<feature type="compositionally biased region" description="Low complexity" evidence="6">
    <location>
        <begin position="403"/>
        <end position="417"/>
    </location>
</feature>
<feature type="region of interest" description="Disordered" evidence="6">
    <location>
        <begin position="376"/>
        <end position="441"/>
    </location>
</feature>
<dbReference type="Pfam" id="PF00069">
    <property type="entry name" value="Pkinase"/>
    <property type="match status" value="1"/>
</dbReference>
<keyword evidence="2" id="KW-0808">Transferase</keyword>
<feature type="compositionally biased region" description="Polar residues" evidence="6">
    <location>
        <begin position="376"/>
        <end position="394"/>
    </location>
</feature>
<dbReference type="Gene3D" id="1.10.510.10">
    <property type="entry name" value="Transferase(Phosphotransferase) domain 1"/>
    <property type="match status" value="1"/>
</dbReference>
<dbReference type="PROSITE" id="PS50011">
    <property type="entry name" value="PROTEIN_KINASE_DOM"/>
    <property type="match status" value="1"/>
</dbReference>
<keyword evidence="9" id="KW-1185">Reference proteome</keyword>
<evidence type="ECO:0000256" key="2">
    <source>
        <dbReference type="ARBA" id="ARBA00022679"/>
    </source>
</evidence>
<accession>A0A448YZC7</accession>
<organism evidence="8 9">
    <name type="scientific">Pseudo-nitzschia multistriata</name>
    <dbReference type="NCBI Taxonomy" id="183589"/>
    <lineage>
        <taxon>Eukaryota</taxon>
        <taxon>Sar</taxon>
        <taxon>Stramenopiles</taxon>
        <taxon>Ochrophyta</taxon>
        <taxon>Bacillariophyta</taxon>
        <taxon>Bacillariophyceae</taxon>
        <taxon>Bacillariophycidae</taxon>
        <taxon>Bacillariales</taxon>
        <taxon>Bacillariaceae</taxon>
        <taxon>Pseudo-nitzschia</taxon>
    </lineage>
</organism>
<dbReference type="EMBL" id="CAACVS010000048">
    <property type="protein sequence ID" value="VEU35136.1"/>
    <property type="molecule type" value="Genomic_DNA"/>
</dbReference>
<name>A0A448YZC7_9STRA</name>
<evidence type="ECO:0000256" key="6">
    <source>
        <dbReference type="SAM" id="MobiDB-lite"/>
    </source>
</evidence>
<dbReference type="OrthoDB" id="40902at2759"/>
<sequence length="509" mass="57825">MNYFVRNENRVSRNSHHRTRKSRNSPQTHSGKSDRPRRALDQIKSSYVLKEMMGEGSFGTVRKLRSRQRFREAGLWSFFRPHSVLACKTIPRSTLDDEKLLKEECSNLESVRGHPHLLEFERTFEDSEEVHILTELLEGGELYEAILEMKRQRSSFRNADAAWMVRNILDGLSYCHDVTGIVHRDLKASNFMFKRNPNITAKNRKGTSESLRGIKIIDYGLSTTIDPETGRVEGCLGTPYYVAPEVLTQDSYDARCDVWSAGVIAYLILSKTLPYQGRDEKETVHILMEAEKYPPCYTDHNWKGVEPSAIAFCKWLLSVDPEQRPTAREAMAHPWLVRHCGTPPPQRARINPDHSIFLDQDEQQEHHIEGISELLSSASTDSFDSVQRTSSSYSQDHEHHPQQARSHSSPSSLSAPHKTGTALSMEPIPETSGTPKTQKIRKDGALRKWWSRHQHCVPRTQKQASTTPADTATTAAKSASSTAVNSRIVRIRQKTQDTLVMNESVDSLH</sequence>
<feature type="domain" description="Protein kinase" evidence="7">
    <location>
        <begin position="47"/>
        <end position="336"/>
    </location>
</feature>
<dbReference type="InterPro" id="IPR000719">
    <property type="entry name" value="Prot_kinase_dom"/>
</dbReference>
<feature type="compositionally biased region" description="Basic and acidic residues" evidence="6">
    <location>
        <begin position="31"/>
        <end position="40"/>
    </location>
</feature>
<dbReference type="Proteomes" id="UP000291116">
    <property type="component" value="Unassembled WGS sequence"/>
</dbReference>
<evidence type="ECO:0000256" key="5">
    <source>
        <dbReference type="ARBA" id="ARBA00022840"/>
    </source>
</evidence>
<evidence type="ECO:0000313" key="8">
    <source>
        <dbReference type="EMBL" id="VEU35136.1"/>
    </source>
</evidence>
<dbReference type="PANTHER" id="PTHR24349">
    <property type="entry name" value="SERINE/THREONINE-PROTEIN KINASE"/>
    <property type="match status" value="1"/>
</dbReference>
<dbReference type="SMART" id="SM00220">
    <property type="entry name" value="S_TKc"/>
    <property type="match status" value="1"/>
</dbReference>
<keyword evidence="4" id="KW-0418">Kinase</keyword>
<feature type="region of interest" description="Disordered" evidence="6">
    <location>
        <begin position="1"/>
        <end position="40"/>
    </location>
</feature>
<evidence type="ECO:0000256" key="1">
    <source>
        <dbReference type="ARBA" id="ARBA00022527"/>
    </source>
</evidence>
<dbReference type="GO" id="GO:0004674">
    <property type="term" value="F:protein serine/threonine kinase activity"/>
    <property type="evidence" value="ECO:0007669"/>
    <property type="project" value="UniProtKB-KW"/>
</dbReference>
<dbReference type="AlphaFoldDB" id="A0A448YZC7"/>
<feature type="compositionally biased region" description="Low complexity" evidence="6">
    <location>
        <begin position="464"/>
        <end position="483"/>
    </location>
</feature>
<keyword evidence="5" id="KW-0067">ATP-binding</keyword>
<keyword evidence="3" id="KW-0547">Nucleotide-binding</keyword>
<evidence type="ECO:0000313" key="9">
    <source>
        <dbReference type="Proteomes" id="UP000291116"/>
    </source>
</evidence>
<protein>
    <recommendedName>
        <fullName evidence="7">Protein kinase domain-containing protein</fullName>
    </recommendedName>
</protein>
<reference evidence="8 9" key="1">
    <citation type="submission" date="2019-01" db="EMBL/GenBank/DDBJ databases">
        <authorList>
            <person name="Ferrante I. M."/>
        </authorList>
    </citation>
    <scope>NUCLEOTIDE SEQUENCE [LARGE SCALE GENOMIC DNA]</scope>
    <source>
        <strain evidence="8 9">B856</strain>
    </source>
</reference>
<keyword evidence="1" id="KW-0723">Serine/threonine-protein kinase</keyword>
<evidence type="ECO:0000256" key="3">
    <source>
        <dbReference type="ARBA" id="ARBA00022741"/>
    </source>
</evidence>
<dbReference type="InterPro" id="IPR011009">
    <property type="entry name" value="Kinase-like_dom_sf"/>
</dbReference>
<dbReference type="InterPro" id="IPR050205">
    <property type="entry name" value="CDPK_Ser/Thr_kinases"/>
</dbReference>
<proteinExistence type="predicted"/>
<dbReference type="GO" id="GO:0005524">
    <property type="term" value="F:ATP binding"/>
    <property type="evidence" value="ECO:0007669"/>
    <property type="project" value="UniProtKB-KW"/>
</dbReference>
<dbReference type="PROSITE" id="PS00108">
    <property type="entry name" value="PROTEIN_KINASE_ST"/>
    <property type="match status" value="1"/>
</dbReference>
<evidence type="ECO:0000256" key="4">
    <source>
        <dbReference type="ARBA" id="ARBA00022777"/>
    </source>
</evidence>
<gene>
    <name evidence="8" type="ORF">PSNMU_V1.4_AUG-EV-PASAV3_0018830</name>
</gene>
<feature type="region of interest" description="Disordered" evidence="6">
    <location>
        <begin position="456"/>
        <end position="485"/>
    </location>
</feature>
<dbReference type="SUPFAM" id="SSF56112">
    <property type="entry name" value="Protein kinase-like (PK-like)"/>
    <property type="match status" value="1"/>
</dbReference>
<dbReference type="InterPro" id="IPR008271">
    <property type="entry name" value="Ser/Thr_kinase_AS"/>
</dbReference>
<evidence type="ECO:0000259" key="7">
    <source>
        <dbReference type="PROSITE" id="PS50011"/>
    </source>
</evidence>
<feature type="compositionally biased region" description="Basic residues" evidence="6">
    <location>
        <begin position="13"/>
        <end position="23"/>
    </location>
</feature>